<accession>A0A7C1GTJ7</accession>
<sequence>MKRKFERKYFFIIFMMVSGFFMFIALGNGFWRESAPYKIDSVEISAKLDEQGDLQVKELSVYSLSRNNRTASKRLHLSYPSVLNSYSIDVSQEVGVVREISSSPGGFDARIFLEEEVSEFMMTTEYNISGVVEIGSDIAVLSYRFWEPNSDAMTRDITLSMELPESIVSRITKNDISVRPYKEASVEIVGNSVKLQMKSVLSNASGEIKISFPKSIANTMANSVSTTISKSSIRKEHEMAMFQQAFLSGLIGFQIAVPFFVLFFTFILFGVEPQVKSEIGYRIYDVPGYLLNAVIKNPFQEVDNSGFLATILEMHNSGEISLGENSISVGAGNSGIPTQQQWALQTLKSLRRNNDGSVEVPDAENDNFSLDGFKEQYLFWQKHAMRIVKSGRFYEYLGSTVMSVFSVFYLIIWSVILKFVFGNWQVYLSFPDESLVISIVLYADWCLGWLLLVVPKKIFARWTPSGRLFYMEWKKSEKELLAKQSLSNDDLAKLVALGHLQNLIANRKRVTEQQLSLLRQLQKLEILLNKVKP</sequence>
<keyword evidence="1" id="KW-1133">Transmembrane helix</keyword>
<dbReference type="AlphaFoldDB" id="A0A7C1GTJ7"/>
<protein>
    <submittedName>
        <fullName evidence="4">DUF2207 domain-containing protein</fullName>
    </submittedName>
</protein>
<dbReference type="EMBL" id="DSBT01000188">
    <property type="protein sequence ID" value="HDP77923.1"/>
    <property type="molecule type" value="Genomic_DNA"/>
</dbReference>
<dbReference type="Pfam" id="PF09972">
    <property type="entry name" value="DUF2207"/>
    <property type="match status" value="1"/>
</dbReference>
<evidence type="ECO:0000259" key="3">
    <source>
        <dbReference type="Pfam" id="PF20990"/>
    </source>
</evidence>
<proteinExistence type="predicted"/>
<dbReference type="InterPro" id="IPR048389">
    <property type="entry name" value="YciQ-like_C"/>
</dbReference>
<gene>
    <name evidence="4" type="ORF">ENN47_07035</name>
</gene>
<feature type="transmembrane region" description="Helical" evidence="1">
    <location>
        <begin position="9"/>
        <end position="31"/>
    </location>
</feature>
<keyword evidence="1" id="KW-0812">Transmembrane</keyword>
<feature type="transmembrane region" description="Helical" evidence="1">
    <location>
        <begin position="435"/>
        <end position="454"/>
    </location>
</feature>
<feature type="domain" description="DUF2207" evidence="2">
    <location>
        <begin position="38"/>
        <end position="180"/>
    </location>
</feature>
<dbReference type="Proteomes" id="UP000886198">
    <property type="component" value="Unassembled WGS sequence"/>
</dbReference>
<comment type="caution">
    <text evidence="4">The sequence shown here is derived from an EMBL/GenBank/DDBJ whole genome shotgun (WGS) entry which is preliminary data.</text>
</comment>
<dbReference type="InterPro" id="IPR018702">
    <property type="entry name" value="DUF2207"/>
</dbReference>
<feature type="transmembrane region" description="Helical" evidence="1">
    <location>
        <begin position="393"/>
        <end position="415"/>
    </location>
</feature>
<keyword evidence="1" id="KW-0472">Membrane</keyword>
<evidence type="ECO:0000256" key="1">
    <source>
        <dbReference type="SAM" id="Phobius"/>
    </source>
</evidence>
<name>A0A7C1GTJ7_9BACT</name>
<feature type="domain" description="Predicted membrane protein YciQ-like C-terminal" evidence="3">
    <location>
        <begin position="287"/>
        <end position="475"/>
    </location>
</feature>
<dbReference type="Pfam" id="PF20990">
    <property type="entry name" value="DUF2207_C"/>
    <property type="match status" value="1"/>
</dbReference>
<feature type="transmembrane region" description="Helical" evidence="1">
    <location>
        <begin position="245"/>
        <end position="269"/>
    </location>
</feature>
<evidence type="ECO:0000313" key="4">
    <source>
        <dbReference type="EMBL" id="HDP77923.1"/>
    </source>
</evidence>
<evidence type="ECO:0000259" key="2">
    <source>
        <dbReference type="Pfam" id="PF09972"/>
    </source>
</evidence>
<reference evidence="4" key="1">
    <citation type="journal article" date="2020" name="mSystems">
        <title>Genome- and Community-Level Interaction Insights into Carbon Utilization and Element Cycling Functions of Hydrothermarchaeota in Hydrothermal Sediment.</title>
        <authorList>
            <person name="Zhou Z."/>
            <person name="Liu Y."/>
            <person name="Xu W."/>
            <person name="Pan J."/>
            <person name="Luo Z.H."/>
            <person name="Li M."/>
        </authorList>
    </citation>
    <scope>NUCLEOTIDE SEQUENCE [LARGE SCALE GENOMIC DNA]</scope>
    <source>
        <strain evidence="4">SpSt-1179</strain>
    </source>
</reference>
<organism evidence="4">
    <name type="scientific">Mesotoga infera</name>
    <dbReference type="NCBI Taxonomy" id="1236046"/>
    <lineage>
        <taxon>Bacteria</taxon>
        <taxon>Thermotogati</taxon>
        <taxon>Thermotogota</taxon>
        <taxon>Thermotogae</taxon>
        <taxon>Kosmotogales</taxon>
        <taxon>Kosmotogaceae</taxon>
        <taxon>Mesotoga</taxon>
    </lineage>
</organism>